<evidence type="ECO:0000256" key="8">
    <source>
        <dbReference type="SAM" id="Phobius"/>
    </source>
</evidence>
<evidence type="ECO:0000313" key="10">
    <source>
        <dbReference type="EMBL" id="SMB96595.1"/>
    </source>
</evidence>
<dbReference type="Pfam" id="PF13677">
    <property type="entry name" value="MotB_plug"/>
    <property type="match status" value="1"/>
</dbReference>
<evidence type="ECO:0000256" key="7">
    <source>
        <dbReference type="PROSITE-ProRule" id="PRU00473"/>
    </source>
</evidence>
<sequence length="238" mass="27018">MKRWRDGGKEEGLDFIRPSPHWLVTYADMITLLLCAFALFFAMSTFSETRFYAARESVARTFGMEVAPRAVENPVPQVQWDLPQLESVEESLRQYLEEHGIPADMVRQERGLVVRFSEVALFDRGSADLRPEGRRSLSALADFLVGVPNHVRVEGHTCDLPIHNARYQSNWELSTARATAALHVLEEKIPQWRLSAAGYGEFRPVAPNDSEANRARNRRVDVVILRLSLTGAEPETRQ</sequence>
<dbReference type="GO" id="GO:0005886">
    <property type="term" value="C:plasma membrane"/>
    <property type="evidence" value="ECO:0007669"/>
    <property type="project" value="UniProtKB-SubCell"/>
</dbReference>
<reference evidence="10 11" key="1">
    <citation type="submission" date="2017-04" db="EMBL/GenBank/DDBJ databases">
        <authorList>
            <person name="Afonso C.L."/>
            <person name="Miller P.J."/>
            <person name="Scott M.A."/>
            <person name="Spackman E."/>
            <person name="Goraichik I."/>
            <person name="Dimitrov K.M."/>
            <person name="Suarez D.L."/>
            <person name="Swayne D.E."/>
        </authorList>
    </citation>
    <scope>NUCLEOTIDE SEQUENCE [LARGE SCALE GENOMIC DNA]</scope>
    <source>
        <strain evidence="10 11">ToBE</strain>
    </source>
</reference>
<comment type="subcellular location">
    <subcellularLocation>
        <location evidence="1">Cell membrane</location>
        <topology evidence="1">Single-pass membrane protein</topology>
    </subcellularLocation>
</comment>
<evidence type="ECO:0000256" key="1">
    <source>
        <dbReference type="ARBA" id="ARBA00004162"/>
    </source>
</evidence>
<evidence type="ECO:0000313" key="11">
    <source>
        <dbReference type="Proteomes" id="UP000192569"/>
    </source>
</evidence>
<dbReference type="STRING" id="698762.SAMN00808754_1549"/>
<dbReference type="InterPro" id="IPR025713">
    <property type="entry name" value="MotB-like_N_dom"/>
</dbReference>
<comment type="similarity">
    <text evidence="2">Belongs to the MotB family.</text>
</comment>
<dbReference type="Pfam" id="PF00691">
    <property type="entry name" value="OmpA"/>
    <property type="match status" value="1"/>
</dbReference>
<dbReference type="CDD" id="cd07185">
    <property type="entry name" value="OmpA_C-like"/>
    <property type="match status" value="1"/>
</dbReference>
<dbReference type="InterPro" id="IPR036737">
    <property type="entry name" value="OmpA-like_sf"/>
</dbReference>
<evidence type="ECO:0000256" key="4">
    <source>
        <dbReference type="ARBA" id="ARBA00022692"/>
    </source>
</evidence>
<evidence type="ECO:0000256" key="6">
    <source>
        <dbReference type="ARBA" id="ARBA00023136"/>
    </source>
</evidence>
<feature type="transmembrane region" description="Helical" evidence="8">
    <location>
        <begin position="21"/>
        <end position="43"/>
    </location>
</feature>
<organism evidence="10 11">
    <name type="scientific">Thermanaeromonas toyohensis ToBE</name>
    <dbReference type="NCBI Taxonomy" id="698762"/>
    <lineage>
        <taxon>Bacteria</taxon>
        <taxon>Bacillati</taxon>
        <taxon>Bacillota</taxon>
        <taxon>Clostridia</taxon>
        <taxon>Neomoorellales</taxon>
        <taxon>Neomoorellaceae</taxon>
        <taxon>Thermanaeromonas</taxon>
    </lineage>
</organism>
<proteinExistence type="inferred from homology"/>
<dbReference type="InterPro" id="IPR050330">
    <property type="entry name" value="Bact_OuterMem_StrucFunc"/>
</dbReference>
<name>A0A1W1VT85_9FIRM</name>
<evidence type="ECO:0000259" key="9">
    <source>
        <dbReference type="PROSITE" id="PS51123"/>
    </source>
</evidence>
<gene>
    <name evidence="10" type="ORF">SAMN00808754_1549</name>
</gene>
<dbReference type="EMBL" id="LT838272">
    <property type="protein sequence ID" value="SMB96595.1"/>
    <property type="molecule type" value="Genomic_DNA"/>
</dbReference>
<dbReference type="SUPFAM" id="SSF103088">
    <property type="entry name" value="OmpA-like"/>
    <property type="match status" value="1"/>
</dbReference>
<dbReference type="Proteomes" id="UP000192569">
    <property type="component" value="Chromosome I"/>
</dbReference>
<dbReference type="PROSITE" id="PS51123">
    <property type="entry name" value="OMPA_2"/>
    <property type="match status" value="1"/>
</dbReference>
<feature type="domain" description="OmpA-like" evidence="9">
    <location>
        <begin position="109"/>
        <end position="228"/>
    </location>
</feature>
<keyword evidence="6 7" id="KW-0472">Membrane</keyword>
<protein>
    <submittedName>
        <fullName evidence="10">Chemotaxis protein MotB</fullName>
    </submittedName>
</protein>
<dbReference type="Gene3D" id="3.30.1330.60">
    <property type="entry name" value="OmpA-like domain"/>
    <property type="match status" value="1"/>
</dbReference>
<dbReference type="AlphaFoldDB" id="A0A1W1VT85"/>
<dbReference type="PANTHER" id="PTHR30329">
    <property type="entry name" value="STATOR ELEMENT OF FLAGELLAR MOTOR COMPLEX"/>
    <property type="match status" value="1"/>
</dbReference>
<keyword evidence="4 8" id="KW-0812">Transmembrane</keyword>
<evidence type="ECO:0000256" key="2">
    <source>
        <dbReference type="ARBA" id="ARBA00008914"/>
    </source>
</evidence>
<evidence type="ECO:0000256" key="5">
    <source>
        <dbReference type="ARBA" id="ARBA00022989"/>
    </source>
</evidence>
<keyword evidence="3" id="KW-1003">Cell membrane</keyword>
<dbReference type="RefSeq" id="WP_197686588.1">
    <property type="nucleotide sequence ID" value="NZ_LT838272.1"/>
</dbReference>
<keyword evidence="11" id="KW-1185">Reference proteome</keyword>
<keyword evidence="5 8" id="KW-1133">Transmembrane helix</keyword>
<evidence type="ECO:0000256" key="3">
    <source>
        <dbReference type="ARBA" id="ARBA00022475"/>
    </source>
</evidence>
<accession>A0A1W1VT85</accession>
<dbReference type="PANTHER" id="PTHR30329:SF21">
    <property type="entry name" value="LIPOPROTEIN YIAD-RELATED"/>
    <property type="match status" value="1"/>
</dbReference>
<dbReference type="InterPro" id="IPR006665">
    <property type="entry name" value="OmpA-like"/>
</dbReference>